<keyword evidence="2" id="KW-1185">Reference proteome</keyword>
<evidence type="ECO:0000313" key="1">
    <source>
        <dbReference type="EMBL" id="MBW7570781.1"/>
    </source>
</evidence>
<accession>A0ABS7DJR0</accession>
<reference evidence="1 2" key="1">
    <citation type="submission" date="2021-03" db="EMBL/GenBank/DDBJ databases">
        <title>Succinivibrio sp. nov. isolated from feces of cow.</title>
        <authorList>
            <person name="Choi J.-Y."/>
        </authorList>
    </citation>
    <scope>NUCLEOTIDE SEQUENCE [LARGE SCALE GENOMIC DNA]</scope>
    <source>
        <strain evidence="1 2">AGMB01872</strain>
    </source>
</reference>
<gene>
    <name evidence="1" type="ORF">J5V48_07735</name>
</gene>
<proteinExistence type="predicted"/>
<name>A0ABS7DJR0_9GAMM</name>
<comment type="caution">
    <text evidence="1">The sequence shown here is derived from an EMBL/GenBank/DDBJ whole genome shotgun (WGS) entry which is preliminary data.</text>
</comment>
<dbReference type="RefSeq" id="WP_219938006.1">
    <property type="nucleotide sequence ID" value="NZ_JAGFNY010000029.1"/>
</dbReference>
<dbReference type="EMBL" id="JAGFNY010000029">
    <property type="protein sequence ID" value="MBW7570781.1"/>
    <property type="molecule type" value="Genomic_DNA"/>
</dbReference>
<evidence type="ECO:0000313" key="2">
    <source>
        <dbReference type="Proteomes" id="UP000731465"/>
    </source>
</evidence>
<organism evidence="1 2">
    <name type="scientific">Succinivibrio faecicola</name>
    <dbReference type="NCBI Taxonomy" id="2820300"/>
    <lineage>
        <taxon>Bacteria</taxon>
        <taxon>Pseudomonadati</taxon>
        <taxon>Pseudomonadota</taxon>
        <taxon>Gammaproteobacteria</taxon>
        <taxon>Aeromonadales</taxon>
        <taxon>Succinivibrionaceae</taxon>
        <taxon>Succinivibrio</taxon>
    </lineage>
</organism>
<dbReference type="Proteomes" id="UP000731465">
    <property type="component" value="Unassembled WGS sequence"/>
</dbReference>
<sequence length="152" mass="17494">MNILPQSYFNEALSLFFLAKNLHACRRVLEIIDSSAPFTQLITYLGVEFTTFKFVFQNNEISSLEHLQELNADDLIEIELSSNQLQEQLRITVSYACFKSLRSCFAEDHKVLEGTFKLGLSYELKDYAKVQYCPYCNHKLQPYCHQTAGSSS</sequence>
<protein>
    <submittedName>
        <fullName evidence="1">Uncharacterized protein</fullName>
    </submittedName>
</protein>